<proteinExistence type="predicted"/>
<reference evidence="2 3" key="1">
    <citation type="journal article" date="2019" name="Commun. Biol.">
        <title>The bagworm genome reveals a unique fibroin gene that provides high tensile strength.</title>
        <authorList>
            <person name="Kono N."/>
            <person name="Nakamura H."/>
            <person name="Ohtoshi R."/>
            <person name="Tomita M."/>
            <person name="Numata K."/>
            <person name="Arakawa K."/>
        </authorList>
    </citation>
    <scope>NUCLEOTIDE SEQUENCE [LARGE SCALE GENOMIC DNA]</scope>
</reference>
<dbReference type="AlphaFoldDB" id="A0A4C1VBP4"/>
<gene>
    <name evidence="2" type="ORF">EVAR_29179_1</name>
</gene>
<keyword evidence="3" id="KW-1185">Reference proteome</keyword>
<dbReference type="Proteomes" id="UP000299102">
    <property type="component" value="Unassembled WGS sequence"/>
</dbReference>
<organism evidence="2 3">
    <name type="scientific">Eumeta variegata</name>
    <name type="common">Bagworm moth</name>
    <name type="synonym">Eumeta japonica</name>
    <dbReference type="NCBI Taxonomy" id="151549"/>
    <lineage>
        <taxon>Eukaryota</taxon>
        <taxon>Metazoa</taxon>
        <taxon>Ecdysozoa</taxon>
        <taxon>Arthropoda</taxon>
        <taxon>Hexapoda</taxon>
        <taxon>Insecta</taxon>
        <taxon>Pterygota</taxon>
        <taxon>Neoptera</taxon>
        <taxon>Endopterygota</taxon>
        <taxon>Lepidoptera</taxon>
        <taxon>Glossata</taxon>
        <taxon>Ditrysia</taxon>
        <taxon>Tineoidea</taxon>
        <taxon>Psychidae</taxon>
        <taxon>Oiketicinae</taxon>
        <taxon>Eumeta</taxon>
    </lineage>
</organism>
<sequence>MSVRVTRVQVATVAHGHSQPLRSKQRVGHLLGSNRISAGRWSEPPELSLTDRTPEAVTADSMASHRSEPAHFCTAVALTTAFLLSGGE</sequence>
<accession>A0A4C1VBP4</accession>
<protein>
    <submittedName>
        <fullName evidence="2">Uncharacterized protein</fullName>
    </submittedName>
</protein>
<evidence type="ECO:0000256" key="1">
    <source>
        <dbReference type="SAM" id="MobiDB-lite"/>
    </source>
</evidence>
<evidence type="ECO:0000313" key="2">
    <source>
        <dbReference type="EMBL" id="GBP36049.1"/>
    </source>
</evidence>
<dbReference type="EMBL" id="BGZK01000313">
    <property type="protein sequence ID" value="GBP36049.1"/>
    <property type="molecule type" value="Genomic_DNA"/>
</dbReference>
<name>A0A4C1VBP4_EUMVA</name>
<evidence type="ECO:0000313" key="3">
    <source>
        <dbReference type="Proteomes" id="UP000299102"/>
    </source>
</evidence>
<feature type="region of interest" description="Disordered" evidence="1">
    <location>
        <begin position="34"/>
        <end position="67"/>
    </location>
</feature>
<comment type="caution">
    <text evidence="2">The sequence shown here is derived from an EMBL/GenBank/DDBJ whole genome shotgun (WGS) entry which is preliminary data.</text>
</comment>